<feature type="region of interest" description="Disordered" evidence="1">
    <location>
        <begin position="188"/>
        <end position="209"/>
    </location>
</feature>
<organism evidence="2 3">
    <name type="scientific">Zopfia rhizophila CBS 207.26</name>
    <dbReference type="NCBI Taxonomy" id="1314779"/>
    <lineage>
        <taxon>Eukaryota</taxon>
        <taxon>Fungi</taxon>
        <taxon>Dikarya</taxon>
        <taxon>Ascomycota</taxon>
        <taxon>Pezizomycotina</taxon>
        <taxon>Dothideomycetes</taxon>
        <taxon>Dothideomycetes incertae sedis</taxon>
        <taxon>Zopfiaceae</taxon>
        <taxon>Zopfia</taxon>
    </lineage>
</organism>
<evidence type="ECO:0000313" key="3">
    <source>
        <dbReference type="Proteomes" id="UP000800200"/>
    </source>
</evidence>
<dbReference type="EMBL" id="ML994629">
    <property type="protein sequence ID" value="KAF2186751.1"/>
    <property type="molecule type" value="Genomic_DNA"/>
</dbReference>
<accession>A0A6A6E4D7</accession>
<reference evidence="2" key="1">
    <citation type="journal article" date="2020" name="Stud. Mycol.">
        <title>101 Dothideomycetes genomes: a test case for predicting lifestyles and emergence of pathogens.</title>
        <authorList>
            <person name="Haridas S."/>
            <person name="Albert R."/>
            <person name="Binder M."/>
            <person name="Bloem J."/>
            <person name="Labutti K."/>
            <person name="Salamov A."/>
            <person name="Andreopoulos B."/>
            <person name="Baker S."/>
            <person name="Barry K."/>
            <person name="Bills G."/>
            <person name="Bluhm B."/>
            <person name="Cannon C."/>
            <person name="Castanera R."/>
            <person name="Culley D."/>
            <person name="Daum C."/>
            <person name="Ezra D."/>
            <person name="Gonzalez J."/>
            <person name="Henrissat B."/>
            <person name="Kuo A."/>
            <person name="Liang C."/>
            <person name="Lipzen A."/>
            <person name="Lutzoni F."/>
            <person name="Magnuson J."/>
            <person name="Mondo S."/>
            <person name="Nolan M."/>
            <person name="Ohm R."/>
            <person name="Pangilinan J."/>
            <person name="Park H.-J."/>
            <person name="Ramirez L."/>
            <person name="Alfaro M."/>
            <person name="Sun H."/>
            <person name="Tritt A."/>
            <person name="Yoshinaga Y."/>
            <person name="Zwiers L.-H."/>
            <person name="Turgeon B."/>
            <person name="Goodwin S."/>
            <person name="Spatafora J."/>
            <person name="Crous P."/>
            <person name="Grigoriev I."/>
        </authorList>
    </citation>
    <scope>NUCLEOTIDE SEQUENCE</scope>
    <source>
        <strain evidence="2">CBS 207.26</strain>
    </source>
</reference>
<feature type="region of interest" description="Disordered" evidence="1">
    <location>
        <begin position="1"/>
        <end position="23"/>
    </location>
</feature>
<protein>
    <submittedName>
        <fullName evidence="2">Uncharacterized protein</fullName>
    </submittedName>
</protein>
<dbReference type="Gene3D" id="1.20.120.1020">
    <property type="entry name" value="Prion-inhibition and propagation, HeLo domain"/>
    <property type="match status" value="1"/>
</dbReference>
<dbReference type="AlphaFoldDB" id="A0A6A6E4D7"/>
<dbReference type="Proteomes" id="UP000800200">
    <property type="component" value="Unassembled WGS sequence"/>
</dbReference>
<sequence>MELLLAPGYRSTTQRREPDSQPHLPPLIPPEFFIHCLLLALIWGRLLISQSALLASPGFFQAASIAFNSFKRAAPSVGTTGSSRQNLATKNSDSAPGDKACRLIDSNDPHYFSYNPIIETQIEATLGCIILLFSDGKESKKRYGLKLCKPKYPAKVDNGVVPALNQGAQSWDQINNQHLLSDWEIGESQSTGSATRGAIEDKNKFSDLA</sequence>
<evidence type="ECO:0000256" key="1">
    <source>
        <dbReference type="SAM" id="MobiDB-lite"/>
    </source>
</evidence>
<evidence type="ECO:0000313" key="2">
    <source>
        <dbReference type="EMBL" id="KAF2186751.1"/>
    </source>
</evidence>
<feature type="compositionally biased region" description="Basic and acidic residues" evidence="1">
    <location>
        <begin position="198"/>
        <end position="209"/>
    </location>
</feature>
<proteinExistence type="predicted"/>
<keyword evidence="3" id="KW-1185">Reference proteome</keyword>
<dbReference type="InterPro" id="IPR038305">
    <property type="entry name" value="HeLo_sf"/>
</dbReference>
<gene>
    <name evidence="2" type="ORF">K469DRAFT_687103</name>
</gene>
<name>A0A6A6E4D7_9PEZI</name>